<dbReference type="Proteomes" id="UP001519289">
    <property type="component" value="Unassembled WGS sequence"/>
</dbReference>
<keyword evidence="3" id="KW-0067">ATP-binding</keyword>
<feature type="region of interest" description="Disordered" evidence="5">
    <location>
        <begin position="529"/>
        <end position="569"/>
    </location>
</feature>
<proteinExistence type="predicted"/>
<dbReference type="Gene3D" id="1.10.40.50">
    <property type="entry name" value="Probable gtpase engc, domain 3"/>
    <property type="match status" value="1"/>
</dbReference>
<evidence type="ECO:0000256" key="3">
    <source>
        <dbReference type="ARBA" id="ARBA00022840"/>
    </source>
</evidence>
<feature type="region of interest" description="Disordered" evidence="5">
    <location>
        <begin position="612"/>
        <end position="633"/>
    </location>
</feature>
<dbReference type="SMART" id="SM00534">
    <property type="entry name" value="MUTSac"/>
    <property type="match status" value="1"/>
</dbReference>
<dbReference type="Pfam" id="PF00488">
    <property type="entry name" value="MutS_V"/>
    <property type="match status" value="1"/>
</dbReference>
<feature type="compositionally biased region" description="Low complexity" evidence="5">
    <location>
        <begin position="538"/>
        <end position="563"/>
    </location>
</feature>
<keyword evidence="1" id="KW-0540">Nuclease</keyword>
<dbReference type="EMBL" id="JAGGLG010000034">
    <property type="protein sequence ID" value="MBP2019712.1"/>
    <property type="molecule type" value="Genomic_DNA"/>
</dbReference>
<dbReference type="PROSITE" id="PS00486">
    <property type="entry name" value="DNA_MISMATCH_REPAIR_2"/>
    <property type="match status" value="1"/>
</dbReference>
<dbReference type="SUPFAM" id="SSF48334">
    <property type="entry name" value="DNA repair protein MutS, domain III"/>
    <property type="match status" value="1"/>
</dbReference>
<dbReference type="NCBIfam" id="TIGR01069">
    <property type="entry name" value="mutS2"/>
    <property type="match status" value="1"/>
</dbReference>
<evidence type="ECO:0000313" key="7">
    <source>
        <dbReference type="EMBL" id="MBP2019712.1"/>
    </source>
</evidence>
<gene>
    <name evidence="7" type="ORF">J2Z79_003154</name>
</gene>
<evidence type="ECO:0000256" key="5">
    <source>
        <dbReference type="SAM" id="MobiDB-lite"/>
    </source>
</evidence>
<dbReference type="InterPro" id="IPR000432">
    <property type="entry name" value="DNA_mismatch_repair_MutS_C"/>
</dbReference>
<dbReference type="RefSeq" id="WP_209467817.1">
    <property type="nucleotide sequence ID" value="NZ_JAGGLG010000034.1"/>
</dbReference>
<keyword evidence="8" id="KW-1185">Reference proteome</keyword>
<dbReference type="InterPro" id="IPR005747">
    <property type="entry name" value="MutS2"/>
</dbReference>
<reference evidence="7 8" key="1">
    <citation type="submission" date="2021-03" db="EMBL/GenBank/DDBJ databases">
        <title>Genomic Encyclopedia of Type Strains, Phase IV (KMG-IV): sequencing the most valuable type-strain genomes for metagenomic binning, comparative biology and taxonomic classification.</title>
        <authorList>
            <person name="Goeker M."/>
        </authorList>
    </citation>
    <scope>NUCLEOTIDE SEQUENCE [LARGE SCALE GENOMIC DNA]</scope>
    <source>
        <strain evidence="7 8">DSM 27138</strain>
    </source>
</reference>
<sequence length="914" mass="97836">MHQPTLTALEFPRIQQELAARTSCRLGAELALAAGPLPSLEAARAVQQETTEARALLDAGRAIPFGGIQDVRGPVERAAAGGVLTVEQLTAVADTIYGCRTLHRFLTQHAGSAPRLARYAEQFGQFDPIEEEIRRCIERGTVSDRASRALREIRGEIATLEGRIQDRLQSLLRQHRSHLQEALITTRNGRYVIPIKASARSQVPGTVHGASASGATLFVEPEAVARLSAELETWRAMEAAEVEQVLTRLSGLVAEQAERLAATLEAVAQLDLIVARGRLSQAWDARPVRWNEAGEVDLIDARHPLLGPRAIGNRIRLSPDRRMLIVTGPNTGGKTLLLKTLGLLVAIAQSGMHVPVGEGSTLCFFDQLFADIGDQQSLEQSLSTFSGHIANVAPMLAVADRRTLVLLDELGSGTDPHEGTALGIALLEAFQAKGAYVLVTTHLREIKEFGRTTPGCQIAGMGFDGESLKPTYRLVYGTLGESHGLEIAGRAGLPAAVVQRARELLYGRPGGGSESPAREVRPASAVLVTPGAPSEASTPMQPTTQLAPATARPPRAPSEASTPMQPATQLASMTATSWDVRRETAVSTPLGPDPTGTSLTRAPASILVASPAMTSAPPPDATASAAPSPGSGPLVLEAVSPRRCRTWDGEAEREVTVAESLRRELPDGLLPGDLPVLRGGQIVAVRPRRNAPAWRDADTQRETPLAANVTRLLILLSAHKPDFHASVLARHLLYAEYHGLDAAVCITKADMVQRGQLERWLAPFRNAGVETLAVDLTSDSGLDDLRRLLVGGQTESGVPAILANPGAGKSTLYQRLGAAEPRRAKGPSYEARAVRLPGTGWVIDLPSLRDLGMWKPDLHAGLRDFRPFAARCLSPGCLHRNEKGCAVRAATEDGELNARRYHLYLQLLKALGWG</sequence>
<organism evidence="7 8">
    <name type="scientific">Symbiobacterium terraclitae</name>
    <dbReference type="NCBI Taxonomy" id="557451"/>
    <lineage>
        <taxon>Bacteria</taxon>
        <taxon>Bacillati</taxon>
        <taxon>Bacillota</taxon>
        <taxon>Clostridia</taxon>
        <taxon>Eubacteriales</taxon>
        <taxon>Symbiobacteriaceae</taxon>
        <taxon>Symbiobacterium</taxon>
    </lineage>
</organism>
<dbReference type="PANTHER" id="PTHR48466:SF2">
    <property type="entry name" value="OS10G0509000 PROTEIN"/>
    <property type="match status" value="1"/>
</dbReference>
<evidence type="ECO:0000256" key="2">
    <source>
        <dbReference type="ARBA" id="ARBA00022741"/>
    </source>
</evidence>
<dbReference type="InterPro" id="IPR010914">
    <property type="entry name" value="RsgA_GTPase_dom"/>
</dbReference>
<dbReference type="PANTHER" id="PTHR48466">
    <property type="entry name" value="OS10G0509000 PROTEIN-RELATED"/>
    <property type="match status" value="1"/>
</dbReference>
<evidence type="ECO:0000256" key="1">
    <source>
        <dbReference type="ARBA" id="ARBA00022722"/>
    </source>
</evidence>
<feature type="domain" description="DNA mismatch repair proteins mutS family" evidence="6">
    <location>
        <begin position="403"/>
        <end position="419"/>
    </location>
</feature>
<dbReference type="InterPro" id="IPR007696">
    <property type="entry name" value="DNA_mismatch_repair_MutS_core"/>
</dbReference>
<keyword evidence="2" id="KW-0547">Nucleotide-binding</keyword>
<keyword evidence="4" id="KW-0238">DNA-binding</keyword>
<name>A0ABS4JVY3_9FIRM</name>
<comment type="caution">
    <text evidence="7">The sequence shown here is derived from an EMBL/GenBank/DDBJ whole genome shotgun (WGS) entry which is preliminary data.</text>
</comment>
<dbReference type="InterPro" id="IPR045076">
    <property type="entry name" value="MutS"/>
</dbReference>
<dbReference type="Pfam" id="PF03193">
    <property type="entry name" value="RsgA_GTPase"/>
    <property type="match status" value="1"/>
</dbReference>
<evidence type="ECO:0000259" key="6">
    <source>
        <dbReference type="PROSITE" id="PS00486"/>
    </source>
</evidence>
<dbReference type="SUPFAM" id="SSF52540">
    <property type="entry name" value="P-loop containing nucleoside triphosphate hydrolases"/>
    <property type="match status" value="2"/>
</dbReference>
<dbReference type="SMART" id="SM00533">
    <property type="entry name" value="MUTSd"/>
    <property type="match status" value="1"/>
</dbReference>
<dbReference type="InterPro" id="IPR027417">
    <property type="entry name" value="P-loop_NTPase"/>
</dbReference>
<dbReference type="InterPro" id="IPR036187">
    <property type="entry name" value="DNA_mismatch_repair_MutS_sf"/>
</dbReference>
<protein>
    <submittedName>
        <fullName evidence="7">Ribosome small subunit-dependent GTPase A</fullName>
    </submittedName>
</protein>
<accession>A0ABS4JVY3</accession>
<evidence type="ECO:0000256" key="4">
    <source>
        <dbReference type="ARBA" id="ARBA00023125"/>
    </source>
</evidence>
<keyword evidence="1" id="KW-0378">Hydrolase</keyword>
<dbReference type="Gene3D" id="3.40.50.300">
    <property type="entry name" value="P-loop containing nucleotide triphosphate hydrolases"/>
    <property type="match status" value="2"/>
</dbReference>
<evidence type="ECO:0000313" key="8">
    <source>
        <dbReference type="Proteomes" id="UP001519289"/>
    </source>
</evidence>